<dbReference type="Proteomes" id="UP001240150">
    <property type="component" value="Chromosome"/>
</dbReference>
<organism evidence="1 2">
    <name type="scientific">Actinoplanes oblitus</name>
    <dbReference type="NCBI Taxonomy" id="3040509"/>
    <lineage>
        <taxon>Bacteria</taxon>
        <taxon>Bacillati</taxon>
        <taxon>Actinomycetota</taxon>
        <taxon>Actinomycetes</taxon>
        <taxon>Micromonosporales</taxon>
        <taxon>Micromonosporaceae</taxon>
        <taxon>Actinoplanes</taxon>
    </lineage>
</organism>
<protein>
    <submittedName>
        <fullName evidence="1">Uncharacterized protein</fullName>
    </submittedName>
</protein>
<evidence type="ECO:0000313" key="1">
    <source>
        <dbReference type="EMBL" id="WIM94986.1"/>
    </source>
</evidence>
<keyword evidence="2" id="KW-1185">Reference proteome</keyword>
<reference evidence="1 2" key="1">
    <citation type="submission" date="2023-06" db="EMBL/GenBank/DDBJ databases">
        <authorList>
            <person name="Yushchuk O."/>
            <person name="Binda E."/>
            <person name="Ruckert-Reed C."/>
            <person name="Fedorenko V."/>
            <person name="Kalinowski J."/>
            <person name="Marinelli F."/>
        </authorList>
    </citation>
    <scope>NUCLEOTIDE SEQUENCE [LARGE SCALE GENOMIC DNA]</scope>
    <source>
        <strain evidence="1 2">NRRL 3884</strain>
    </source>
</reference>
<gene>
    <name evidence="1" type="ORF">ACTOB_007047</name>
</gene>
<dbReference type="EMBL" id="CP126980">
    <property type="protein sequence ID" value="WIM94986.1"/>
    <property type="molecule type" value="Genomic_DNA"/>
</dbReference>
<name>A0ABY8WAX6_9ACTN</name>
<accession>A0ABY8WAX6</accession>
<dbReference type="RefSeq" id="WP_284916247.1">
    <property type="nucleotide sequence ID" value="NZ_CP126980.1"/>
</dbReference>
<evidence type="ECO:0000313" key="2">
    <source>
        <dbReference type="Proteomes" id="UP001240150"/>
    </source>
</evidence>
<proteinExistence type="predicted"/>
<sequence>MTGPTGPSVRALFFDSPGDAVTALAEAVRTGAAAGEIRDGLGRMPAAGKDAVLAEVGRVADGILDMGVADMVEQGWNRYTALVDAATRSLANPGGRELVEMATHTATVDYRPSVEVHLADLPVAAVGMRALLEFTLRGLVGVVADGALTAIRAGTWECTGTLELAGQVIANRKGEVTMPAEIRFRRPIPLR</sequence>